<dbReference type="PANTHER" id="PTHR24235">
    <property type="entry name" value="NEUROPEPTIDE Y RECEPTOR"/>
    <property type="match status" value="1"/>
</dbReference>
<accession>A0A914VSW0</accession>
<dbReference type="GO" id="GO:0042923">
    <property type="term" value="F:neuropeptide binding"/>
    <property type="evidence" value="ECO:0007669"/>
    <property type="project" value="TreeGrafter"/>
</dbReference>
<feature type="transmembrane region" description="Helical" evidence="8">
    <location>
        <begin position="34"/>
        <end position="59"/>
    </location>
</feature>
<evidence type="ECO:0000256" key="4">
    <source>
        <dbReference type="ARBA" id="ARBA00023040"/>
    </source>
</evidence>
<dbReference type="PRINTS" id="PR00237">
    <property type="entry name" value="GPCRRHODOPSN"/>
</dbReference>
<dbReference type="AlphaFoldDB" id="A0A914VSW0"/>
<dbReference type="GO" id="GO:0005886">
    <property type="term" value="C:plasma membrane"/>
    <property type="evidence" value="ECO:0007669"/>
    <property type="project" value="TreeGrafter"/>
</dbReference>
<dbReference type="WBParaSite" id="PSAMB.scaffold24020size397.g39053.t1">
    <property type="protein sequence ID" value="PSAMB.scaffold24020size397.g39053.t1"/>
    <property type="gene ID" value="PSAMB.scaffold24020size397.g39053"/>
</dbReference>
<evidence type="ECO:0000313" key="10">
    <source>
        <dbReference type="Proteomes" id="UP000887566"/>
    </source>
</evidence>
<dbReference type="PANTHER" id="PTHR24235:SF29">
    <property type="entry name" value="GH23382P"/>
    <property type="match status" value="1"/>
</dbReference>
<dbReference type="Pfam" id="PF00001">
    <property type="entry name" value="7tm_1"/>
    <property type="match status" value="1"/>
</dbReference>
<keyword evidence="7" id="KW-0807">Transducer</keyword>
<evidence type="ECO:0000256" key="5">
    <source>
        <dbReference type="ARBA" id="ARBA00023136"/>
    </source>
</evidence>
<keyword evidence="5 8" id="KW-0472">Membrane</keyword>
<reference evidence="11" key="1">
    <citation type="submission" date="2022-11" db="UniProtKB">
        <authorList>
            <consortium name="WormBaseParasite"/>
        </authorList>
    </citation>
    <scope>IDENTIFICATION</scope>
</reference>
<feature type="domain" description="G-protein coupled receptors family 1 profile" evidence="9">
    <location>
        <begin position="1"/>
        <end position="57"/>
    </location>
</feature>
<keyword evidence="3 8" id="KW-1133">Transmembrane helix</keyword>
<sequence>MLISMVVIFALCWFPFNALNMMRDFHLDKPIKHLFSFLFLLAHVISMSATCWNPILYAWMNENFRREFKAALPCCFSKVERVNETTLTRMGSQYRSTVDTGD</sequence>
<evidence type="ECO:0000256" key="1">
    <source>
        <dbReference type="ARBA" id="ARBA00004141"/>
    </source>
</evidence>
<organism evidence="10 11">
    <name type="scientific">Plectus sambesii</name>
    <dbReference type="NCBI Taxonomy" id="2011161"/>
    <lineage>
        <taxon>Eukaryota</taxon>
        <taxon>Metazoa</taxon>
        <taxon>Ecdysozoa</taxon>
        <taxon>Nematoda</taxon>
        <taxon>Chromadorea</taxon>
        <taxon>Plectida</taxon>
        <taxon>Plectina</taxon>
        <taxon>Plectoidea</taxon>
        <taxon>Plectidae</taxon>
        <taxon>Plectus</taxon>
    </lineage>
</organism>
<keyword evidence="10" id="KW-1185">Reference proteome</keyword>
<evidence type="ECO:0000313" key="11">
    <source>
        <dbReference type="WBParaSite" id="PSAMB.scaffold24020size397.g39053.t1"/>
    </source>
</evidence>
<evidence type="ECO:0000256" key="3">
    <source>
        <dbReference type="ARBA" id="ARBA00022989"/>
    </source>
</evidence>
<dbReference type="PROSITE" id="PS50262">
    <property type="entry name" value="G_PROTEIN_RECEP_F1_2"/>
    <property type="match status" value="1"/>
</dbReference>
<dbReference type="Proteomes" id="UP000887566">
    <property type="component" value="Unplaced"/>
</dbReference>
<dbReference type="SUPFAM" id="SSF81321">
    <property type="entry name" value="Family A G protein-coupled receptor-like"/>
    <property type="match status" value="1"/>
</dbReference>
<proteinExistence type="predicted"/>
<dbReference type="InterPro" id="IPR000276">
    <property type="entry name" value="GPCR_Rhodpsn"/>
</dbReference>
<keyword evidence="4" id="KW-0297">G-protein coupled receptor</keyword>
<name>A0A914VSW0_9BILA</name>
<dbReference type="GO" id="GO:0008188">
    <property type="term" value="F:neuropeptide receptor activity"/>
    <property type="evidence" value="ECO:0007669"/>
    <property type="project" value="TreeGrafter"/>
</dbReference>
<dbReference type="Gene3D" id="1.20.1070.10">
    <property type="entry name" value="Rhodopsin 7-helix transmembrane proteins"/>
    <property type="match status" value="1"/>
</dbReference>
<dbReference type="InterPro" id="IPR017452">
    <property type="entry name" value="GPCR_Rhodpsn_7TM"/>
</dbReference>
<evidence type="ECO:0000256" key="7">
    <source>
        <dbReference type="ARBA" id="ARBA00023224"/>
    </source>
</evidence>
<evidence type="ECO:0000256" key="2">
    <source>
        <dbReference type="ARBA" id="ARBA00022692"/>
    </source>
</evidence>
<keyword evidence="2 8" id="KW-0812">Transmembrane</keyword>
<comment type="subcellular location">
    <subcellularLocation>
        <location evidence="1">Membrane</location>
        <topology evidence="1">Multi-pass membrane protein</topology>
    </subcellularLocation>
</comment>
<evidence type="ECO:0000256" key="8">
    <source>
        <dbReference type="SAM" id="Phobius"/>
    </source>
</evidence>
<evidence type="ECO:0000256" key="6">
    <source>
        <dbReference type="ARBA" id="ARBA00023170"/>
    </source>
</evidence>
<protein>
    <submittedName>
        <fullName evidence="11">G-protein coupled receptors family 1 profile domain-containing protein</fullName>
    </submittedName>
</protein>
<keyword evidence="6" id="KW-0675">Receptor</keyword>
<evidence type="ECO:0000259" key="9">
    <source>
        <dbReference type="PROSITE" id="PS50262"/>
    </source>
</evidence>
<dbReference type="GO" id="GO:0043005">
    <property type="term" value="C:neuron projection"/>
    <property type="evidence" value="ECO:0007669"/>
    <property type="project" value="TreeGrafter"/>
</dbReference>